<keyword evidence="1 5" id="KW-0028">Amino-acid biosynthesis</keyword>
<feature type="domain" description="3-dehydroquinate synthase C-terminal" evidence="7">
    <location>
        <begin position="185"/>
        <end position="359"/>
    </location>
</feature>
<evidence type="ECO:0000256" key="3">
    <source>
        <dbReference type="ARBA" id="ARBA00023027"/>
    </source>
</evidence>
<feature type="domain" description="3-dehydroquinate synthase N-terminal" evidence="6">
    <location>
        <begin position="1"/>
        <end position="171"/>
    </location>
</feature>
<comment type="catalytic activity">
    <reaction evidence="5">
        <text>2-amino-2,3,7-trideoxy-D-lyxo-hept-6-ulosonate + NAD(+) + H2O = 3-dehydroquinate + NH4(+) + NADH + H(+)</text>
        <dbReference type="Rhea" id="RHEA:25956"/>
        <dbReference type="ChEBI" id="CHEBI:15377"/>
        <dbReference type="ChEBI" id="CHEBI:15378"/>
        <dbReference type="ChEBI" id="CHEBI:28938"/>
        <dbReference type="ChEBI" id="CHEBI:32364"/>
        <dbReference type="ChEBI" id="CHEBI:57540"/>
        <dbReference type="ChEBI" id="CHEBI:57945"/>
        <dbReference type="ChEBI" id="CHEBI:58859"/>
        <dbReference type="EC" id="1.4.1.24"/>
    </reaction>
</comment>
<organism evidence="8 10">
    <name type="scientific">Methanosphaera cuniculi</name>
    <dbReference type="NCBI Taxonomy" id="1077256"/>
    <lineage>
        <taxon>Archaea</taxon>
        <taxon>Methanobacteriati</taxon>
        <taxon>Methanobacteriota</taxon>
        <taxon>Methanomada group</taxon>
        <taxon>Methanobacteria</taxon>
        <taxon>Methanobacteriales</taxon>
        <taxon>Methanobacteriaceae</taxon>
        <taxon>Methanosphaera</taxon>
    </lineage>
</organism>
<name>A0A2A2HDH0_9EURY</name>
<evidence type="ECO:0000256" key="4">
    <source>
        <dbReference type="ARBA" id="ARBA00023141"/>
    </source>
</evidence>
<reference evidence="9 11" key="1">
    <citation type="submission" date="2016-04" db="EMBL/GenBank/DDBJ databases">
        <title>Genome sequence of Methanosphaera cuniculi DSM 4103.</title>
        <authorList>
            <person name="Poehlein A."/>
            <person name="Seedorf H."/>
            <person name="Daniel R."/>
        </authorList>
    </citation>
    <scope>NUCLEOTIDE SEQUENCE [LARGE SCALE GENOMIC DNA]</scope>
    <source>
        <strain evidence="9 11">DSM 4103</strain>
    </source>
</reference>
<comment type="caution">
    <text evidence="8">The sequence shown here is derived from an EMBL/GenBank/DDBJ whole genome shotgun (WGS) entry which is preliminary data.</text>
</comment>
<dbReference type="InterPro" id="IPR030960">
    <property type="entry name" value="DHQS/DOIS_N"/>
</dbReference>
<comment type="function">
    <text evidence="5">Catalyzes the oxidative deamination and cyclization of 2-amino-3,7-dideoxy-D-threo-hept-6-ulosonic acid (ADH) to yield 3-dehydroquinate (DHQ), which is fed into the canonical shikimic pathway of aromatic amino acid biosynthesis.</text>
</comment>
<dbReference type="RefSeq" id="WP_095608741.1">
    <property type="nucleotide sequence ID" value="NZ_CAUHCB010000002.1"/>
</dbReference>
<dbReference type="PANTHER" id="PTHR33563:SF1">
    <property type="entry name" value="3-DEHYDROQUINATE SYNTHASE"/>
    <property type="match status" value="1"/>
</dbReference>
<sequence>MKFAWIRPNGTWKDRKDSITAALEAGFDEIVDFDNAETIKELGNVKIISDKEDADITLIGLDKKISIEDVNREKLKDKKVAAYVEINNKEDEKLVSKLGTVADYIILKGKNWKVIPLENIIASLQNRNSKIMVDVANYEEAKLALETMEHGSDGVLLSSNDGNEIRKLGELIEKTAQETYDLKSATVTKIESVGIGDRVCVDTCTMMNVGEGILVGSFASGLFLIHSESLENEYVASRPFRVNAGAVHAYVMTPGNKTRYLSELEAGDEVLTVNADGVASTAIVGRSKIEKRPLLMIEAEYEGMKIRTLVQNAETIRLVTDKKEPISVSKLKVGDKVLAYFSEGARHFGMAIEEQIIEK</sequence>
<dbReference type="OrthoDB" id="10265at2157"/>
<dbReference type="GO" id="GO:0009073">
    <property type="term" value="P:aromatic amino acid family biosynthetic process"/>
    <property type="evidence" value="ECO:0007669"/>
    <property type="project" value="UniProtKB-UniRule"/>
</dbReference>
<gene>
    <name evidence="9" type="primary">griH</name>
    <name evidence="5" type="synonym">aroB'</name>
    <name evidence="8" type="ORF">ASJ82_00575</name>
    <name evidence="9" type="ORF">MSCUN_11940</name>
</gene>
<keyword evidence="4 5" id="KW-0057">Aromatic amino acid biosynthesis</keyword>
<keyword evidence="2 5" id="KW-0560">Oxidoreductase</keyword>
<dbReference type="EMBL" id="LMVN01000019">
    <property type="protein sequence ID" value="PAV07370.1"/>
    <property type="molecule type" value="Genomic_DNA"/>
</dbReference>
<dbReference type="InterPro" id="IPR056179">
    <property type="entry name" value="DHQS_C"/>
</dbReference>
<dbReference type="EC" id="1.4.1.24" evidence="5"/>
<proteinExistence type="inferred from homology"/>
<reference evidence="8 10" key="2">
    <citation type="journal article" date="2017" name="BMC Genomics">
        <title>Genomic analysis of methanogenic archaea reveals a shift towards energy conservation.</title>
        <authorList>
            <person name="Gilmore S.P."/>
            <person name="Henske J.K."/>
            <person name="Sexton J.A."/>
            <person name="Solomon K.V."/>
            <person name="Seppala S."/>
            <person name="Yoo J.I."/>
            <person name="Huyett L.M."/>
            <person name="Pressman A."/>
            <person name="Cogan J.Z."/>
            <person name="Kivenson V."/>
            <person name="Peng X."/>
            <person name="Tan Y."/>
            <person name="Valentine D.L."/>
            <person name="O'Malley M.A."/>
        </authorList>
    </citation>
    <scope>NUCLEOTIDE SEQUENCE [LARGE SCALE GENOMIC DNA]</scope>
    <source>
        <strain evidence="8 10">1R-7</strain>
    </source>
</reference>
<evidence type="ECO:0000256" key="1">
    <source>
        <dbReference type="ARBA" id="ARBA00022605"/>
    </source>
</evidence>
<dbReference type="GO" id="GO:0102042">
    <property type="term" value="F:dehydroquinate synthase activity"/>
    <property type="evidence" value="ECO:0007669"/>
    <property type="project" value="UniProtKB-EC"/>
</dbReference>
<accession>A0A2A2HDH0</accession>
<evidence type="ECO:0000313" key="10">
    <source>
        <dbReference type="Proteomes" id="UP000217528"/>
    </source>
</evidence>
<keyword evidence="10" id="KW-1185">Reference proteome</keyword>
<evidence type="ECO:0000256" key="5">
    <source>
        <dbReference type="HAMAP-Rule" id="MF_01244"/>
    </source>
</evidence>
<dbReference type="GO" id="GO:0008652">
    <property type="term" value="P:amino acid biosynthetic process"/>
    <property type="evidence" value="ECO:0007669"/>
    <property type="project" value="UniProtKB-KW"/>
</dbReference>
<dbReference type="Proteomes" id="UP000246004">
    <property type="component" value="Unassembled WGS sequence"/>
</dbReference>
<evidence type="ECO:0000259" key="6">
    <source>
        <dbReference type="Pfam" id="PF01959"/>
    </source>
</evidence>
<dbReference type="NCBIfam" id="NF002626">
    <property type="entry name" value="PRK02290.1-4"/>
    <property type="match status" value="1"/>
</dbReference>
<protein>
    <recommendedName>
        <fullName evidence="5">3-dehydroquinate synthase</fullName>
        <shortName evidence="5">DHQ synthase</shortName>
        <ecNumber evidence="5">1.4.1.24</ecNumber>
    </recommendedName>
    <alternativeName>
        <fullName evidence="5">3-dehydroquinate synthase II</fullName>
    </alternativeName>
</protein>
<dbReference type="Proteomes" id="UP000217528">
    <property type="component" value="Unassembled WGS sequence"/>
</dbReference>
<dbReference type="AlphaFoldDB" id="A0A2A2HDH0"/>
<evidence type="ECO:0000313" key="9">
    <source>
        <dbReference type="EMBL" id="PWL07951.1"/>
    </source>
</evidence>
<dbReference type="HAMAP" id="MF_01244">
    <property type="entry name" value="Arch_DHQ_synthase"/>
    <property type="match status" value="1"/>
</dbReference>
<evidence type="ECO:0000256" key="2">
    <source>
        <dbReference type="ARBA" id="ARBA00023002"/>
    </source>
</evidence>
<comment type="similarity">
    <text evidence="5">Belongs to the archaeal-type DHQ synthase family.</text>
</comment>
<dbReference type="EMBL" id="LWMS01000042">
    <property type="protein sequence ID" value="PWL07951.1"/>
    <property type="molecule type" value="Genomic_DNA"/>
</dbReference>
<dbReference type="PIRSF" id="PIRSF006655">
    <property type="entry name" value="DHQ_synth"/>
    <property type="match status" value="1"/>
</dbReference>
<evidence type="ECO:0000313" key="8">
    <source>
        <dbReference type="EMBL" id="PAV07370.1"/>
    </source>
</evidence>
<keyword evidence="3 5" id="KW-0520">NAD</keyword>
<evidence type="ECO:0000313" key="11">
    <source>
        <dbReference type="Proteomes" id="UP000246004"/>
    </source>
</evidence>
<dbReference type="PANTHER" id="PTHR33563">
    <property type="match status" value="1"/>
</dbReference>
<dbReference type="Pfam" id="PF01959">
    <property type="entry name" value="DHQS"/>
    <property type="match status" value="1"/>
</dbReference>
<dbReference type="Pfam" id="PF26558">
    <property type="entry name" value="DHQS_2nd"/>
    <property type="match status" value="1"/>
</dbReference>
<dbReference type="GO" id="GO:0051287">
    <property type="term" value="F:NAD binding"/>
    <property type="evidence" value="ECO:0007669"/>
    <property type="project" value="UniProtKB-UniRule"/>
</dbReference>
<keyword evidence="8" id="KW-0456">Lyase</keyword>
<dbReference type="GO" id="GO:0003856">
    <property type="term" value="F:3-dehydroquinate synthase activity"/>
    <property type="evidence" value="ECO:0007669"/>
    <property type="project" value="InterPro"/>
</dbReference>
<dbReference type="InterPro" id="IPR002812">
    <property type="entry name" value="DHQS"/>
</dbReference>
<evidence type="ECO:0000259" key="7">
    <source>
        <dbReference type="Pfam" id="PF26558"/>
    </source>
</evidence>